<gene>
    <name evidence="2" type="ORF">EVB57_043</name>
</gene>
<keyword evidence="1" id="KW-0812">Transmembrane</keyword>
<reference evidence="2 3" key="1">
    <citation type="submission" date="2020-01" db="EMBL/GenBank/DDBJ databases">
        <title>Patterns of diversity and host range of bacteriophage communities associated with bean-nodulatin bacteria.</title>
        <authorList>
            <person name="Vann Cauwenberghe J."/>
            <person name="Santamaria R.I."/>
            <person name="Bustos P."/>
            <person name="Juarez S."/>
            <person name="Gonzalez V."/>
        </authorList>
    </citation>
    <scope>NUCLEOTIDE SEQUENCE [LARGE SCALE GENOMIC DNA]</scope>
    <source>
        <strain evidence="3">RHph</strain>
    </source>
</reference>
<accession>A0A7S5R5H0</accession>
<organism evidence="2 3">
    <name type="scientific">Rhizobium phage RHph_Y1_20</name>
    <dbReference type="NCBI Taxonomy" id="2509571"/>
    <lineage>
        <taxon>Viruses</taxon>
        <taxon>Duplodnaviria</taxon>
        <taxon>Heunggongvirae</taxon>
        <taxon>Uroviricota</taxon>
        <taxon>Caudoviricetes</taxon>
        <taxon>Autographivirales</taxon>
        <taxon>Dunnvirinae</taxon>
        <taxon>Tepoztlanvirus</taxon>
        <taxon>Tepoztlanvirus RHphY120</taxon>
    </lineage>
</organism>
<name>A0A7S5R5H0_9CAUD</name>
<evidence type="ECO:0000313" key="3">
    <source>
        <dbReference type="Proteomes" id="UP000612125"/>
    </source>
</evidence>
<dbReference type="Proteomes" id="UP000612125">
    <property type="component" value="Segment"/>
</dbReference>
<keyword evidence="1" id="KW-1133">Transmembrane helix</keyword>
<protein>
    <submittedName>
        <fullName evidence="2">Uncharacterized protein</fullName>
    </submittedName>
</protein>
<evidence type="ECO:0000313" key="2">
    <source>
        <dbReference type="EMBL" id="QIG68320.1"/>
    </source>
</evidence>
<dbReference type="EMBL" id="MN988488">
    <property type="protein sequence ID" value="QIG68320.1"/>
    <property type="molecule type" value="Genomic_DNA"/>
</dbReference>
<evidence type="ECO:0000256" key="1">
    <source>
        <dbReference type="SAM" id="Phobius"/>
    </source>
</evidence>
<proteinExistence type="predicted"/>
<keyword evidence="3" id="KW-1185">Reference proteome</keyword>
<sequence>MKETIDSLLSYTVGAGFLFYSHLLANADAILTLGGMVLLGCRLYVDGGKAVKTWRLNRGRSDRR</sequence>
<feature type="transmembrane region" description="Helical" evidence="1">
    <location>
        <begin position="20"/>
        <end position="45"/>
    </location>
</feature>
<keyword evidence="1" id="KW-0472">Membrane</keyword>